<proteinExistence type="predicted"/>
<accession>A0A5N5Q953</accession>
<evidence type="ECO:0000313" key="1">
    <source>
        <dbReference type="EMBL" id="KAB5588033.1"/>
    </source>
</evidence>
<protein>
    <submittedName>
        <fullName evidence="1">Uncharacterized protein</fullName>
    </submittedName>
</protein>
<gene>
    <name evidence="1" type="ORF">CTheo_8524</name>
</gene>
<sequence length="1084" mass="122813">MAQCTAYIQAIRANELSLERKSHNPNAPNAIVDHLRASKLARTALHIGPITCISTVSQLLSYPETISTGGQSNLTDYSCIGTAILESIGTSTGGTDTNPPTYQPNLGRLREQYDALPETPPILLDSTNDNTPAPRVRRVILRVRPDPVPYTTLPDSFGQYRIYPSKPRTIPDSGCELKDLCDISGTLETTATSPSPPLSSIIAPCPNVSAFQLQHWHWNEGNKKSQNSRKSLVHDVITQADFVPSDISNIDWCRLDDSLASFSMDTTTSVKSTTIPLVIPPRTPAAAANYKSNPGKNIFSIPATWCQMLLSAVRLAFSKNNQRFFHYEPYEAYYCDPKTSKSYRVFGEAYESQRMLNAHREVQNIQLDEPCKLPRCVAALMFFSDATQLALFGKAKAWPIRVTFGNLSKYERCKPNSENHYELGFIPSLPDDIQDQIRKLEGACVIPKSLLTHLHRELFHEIWKNILDDEFLHAWCHGINAFSRRLRTLGFNIFEALTVDFLHEVELGVWKSVFQHILRILESVGSKSVAAFNERFRLIPSFGDGTIRPFTEDVSDMTRPAARNYEDILQCIIPALEGLLPPSIEQQVLTLLFVLAHWHGLAKLRRHSTATVHALRQATTRLGHKLREFHQYTSELEIYETTREHTAREQRIRKKARLRAALATETEALDSTPNISRQGRRRKYFNLETVKFHALMDYPDSIEYVGTTDSTSTQTRDLAGFKQPTIISTKPCPTAHPMLASEELPPQNAGRLPYRIALSQKNQILLPAWLDTHRSDPAVNDFLPRLKAHLLARIEGSNYEEEVVRSTSELVKIQFQHDRIYAHQKLQIHYTTYNVRRSQDSISPDTSKRFILVPSDVATGSDMGANRFWYARVLGIYHANVSYNGSRPKRMDFLWVRWLARMTNVPGGWDTCRLDQVGYFPDSEQHHAFDFVDPADVIRAAHLIPRFFSCQTADYLESVDSLATDNRLVGDWKYYYVSRFVDRDMLMRFTGMAIGHMTHGYVPELTTGLSDEVLSAGYEYTDDLGSEEHNLDQEIHVTVGDEDQIEGCDEDESDGVASEAPDELEAYISDDDEMIENLDEDVSW</sequence>
<keyword evidence="2" id="KW-1185">Reference proteome</keyword>
<evidence type="ECO:0000313" key="2">
    <source>
        <dbReference type="Proteomes" id="UP000383932"/>
    </source>
</evidence>
<dbReference type="Proteomes" id="UP000383932">
    <property type="component" value="Unassembled WGS sequence"/>
</dbReference>
<name>A0A5N5Q953_9AGAM</name>
<dbReference type="AlphaFoldDB" id="A0A5N5Q953"/>
<organism evidence="1 2">
    <name type="scientific">Ceratobasidium theobromae</name>
    <dbReference type="NCBI Taxonomy" id="1582974"/>
    <lineage>
        <taxon>Eukaryota</taxon>
        <taxon>Fungi</taxon>
        <taxon>Dikarya</taxon>
        <taxon>Basidiomycota</taxon>
        <taxon>Agaricomycotina</taxon>
        <taxon>Agaricomycetes</taxon>
        <taxon>Cantharellales</taxon>
        <taxon>Ceratobasidiaceae</taxon>
        <taxon>Ceratobasidium</taxon>
    </lineage>
</organism>
<dbReference type="OrthoDB" id="3269417at2759"/>
<dbReference type="Pfam" id="PF18759">
    <property type="entry name" value="Plavaka"/>
    <property type="match status" value="1"/>
</dbReference>
<dbReference type="InterPro" id="IPR041078">
    <property type="entry name" value="Plavaka"/>
</dbReference>
<dbReference type="EMBL" id="SSOP01000607">
    <property type="protein sequence ID" value="KAB5588033.1"/>
    <property type="molecule type" value="Genomic_DNA"/>
</dbReference>
<comment type="caution">
    <text evidence="1">The sequence shown here is derived from an EMBL/GenBank/DDBJ whole genome shotgun (WGS) entry which is preliminary data.</text>
</comment>
<reference evidence="1 2" key="1">
    <citation type="journal article" date="2019" name="Fungal Biol. Biotechnol.">
        <title>Draft genome sequence of fastidious pathogen Ceratobasidium theobromae, which causes vascular-streak dieback in Theobroma cacao.</title>
        <authorList>
            <person name="Ali S.S."/>
            <person name="Asman A."/>
            <person name="Shao J."/>
            <person name="Firmansyah A.P."/>
            <person name="Susilo A.W."/>
            <person name="Rosmana A."/>
            <person name="McMahon P."/>
            <person name="Junaid M."/>
            <person name="Guest D."/>
            <person name="Kheng T.Y."/>
            <person name="Meinhardt L.W."/>
            <person name="Bailey B.A."/>
        </authorList>
    </citation>
    <scope>NUCLEOTIDE SEQUENCE [LARGE SCALE GENOMIC DNA]</scope>
    <source>
        <strain evidence="1 2">CT2</strain>
    </source>
</reference>